<keyword evidence="3" id="KW-1185">Reference proteome</keyword>
<evidence type="ECO:0000313" key="2">
    <source>
        <dbReference type="EMBL" id="KAF9927491.1"/>
    </source>
</evidence>
<evidence type="ECO:0000313" key="3">
    <source>
        <dbReference type="Proteomes" id="UP000749646"/>
    </source>
</evidence>
<protein>
    <submittedName>
        <fullName evidence="2">Uncharacterized protein</fullName>
    </submittedName>
</protein>
<comment type="caution">
    <text evidence="2">The sequence shown here is derived from an EMBL/GenBank/DDBJ whole genome shotgun (WGS) entry which is preliminary data.</text>
</comment>
<sequence>MESIKSSYDFLISLLFSQERVVYNKEVQTVEGSFEPQGPSEEEIREQIKLELAQEEQLRQEILEAERQASTASVPEEIPELTDEERRALLQSTELAEFIEYSPKIVERAMSEKYDFMKDYTLGLDDDG</sequence>
<proteinExistence type="predicted"/>
<organism evidence="2 3">
    <name type="scientific">Modicella reniformis</name>
    <dbReference type="NCBI Taxonomy" id="1440133"/>
    <lineage>
        <taxon>Eukaryota</taxon>
        <taxon>Fungi</taxon>
        <taxon>Fungi incertae sedis</taxon>
        <taxon>Mucoromycota</taxon>
        <taxon>Mortierellomycotina</taxon>
        <taxon>Mortierellomycetes</taxon>
        <taxon>Mortierellales</taxon>
        <taxon>Mortierellaceae</taxon>
        <taxon>Modicella</taxon>
    </lineage>
</organism>
<evidence type="ECO:0000256" key="1">
    <source>
        <dbReference type="SAM" id="Coils"/>
    </source>
</evidence>
<dbReference type="Proteomes" id="UP000749646">
    <property type="component" value="Unassembled WGS sequence"/>
</dbReference>
<accession>A0A9P6IJA7</accession>
<dbReference type="EMBL" id="JAAAHW010010323">
    <property type="protein sequence ID" value="KAF9927491.1"/>
    <property type="molecule type" value="Genomic_DNA"/>
</dbReference>
<dbReference type="AlphaFoldDB" id="A0A9P6IJA7"/>
<gene>
    <name evidence="2" type="ORF">BGZ65_006742</name>
</gene>
<reference evidence="2" key="1">
    <citation type="journal article" date="2020" name="Fungal Divers.">
        <title>Resolving the Mortierellaceae phylogeny through synthesis of multi-gene phylogenetics and phylogenomics.</title>
        <authorList>
            <person name="Vandepol N."/>
            <person name="Liber J."/>
            <person name="Desiro A."/>
            <person name="Na H."/>
            <person name="Kennedy M."/>
            <person name="Barry K."/>
            <person name="Grigoriev I.V."/>
            <person name="Miller A.N."/>
            <person name="O'Donnell K."/>
            <person name="Stajich J.E."/>
            <person name="Bonito G."/>
        </authorList>
    </citation>
    <scope>NUCLEOTIDE SEQUENCE</scope>
    <source>
        <strain evidence="2">MES-2147</strain>
    </source>
</reference>
<dbReference type="OrthoDB" id="366230at2759"/>
<keyword evidence="1" id="KW-0175">Coiled coil</keyword>
<name>A0A9P6IJA7_9FUNG</name>
<feature type="coiled-coil region" evidence="1">
    <location>
        <begin position="41"/>
        <end position="68"/>
    </location>
</feature>